<dbReference type="EMBL" id="LN853656">
    <property type="protein sequence ID" value="CRY96389.1"/>
    <property type="molecule type" value="Genomic_DNA"/>
</dbReference>
<evidence type="ECO:0000259" key="2">
    <source>
        <dbReference type="Pfam" id="PF12728"/>
    </source>
</evidence>
<protein>
    <recommendedName>
        <fullName evidence="2">Helix-turn-helix domain-containing protein</fullName>
    </recommendedName>
</protein>
<reference evidence="3" key="2">
    <citation type="submission" date="2015-07" db="EMBL/GenBank/DDBJ databases">
        <title>Plasmids, circular viruses and viroids from rat gut.</title>
        <authorList>
            <person name="Jorgensen T.J."/>
            <person name="Hansen M.A."/>
            <person name="Xu Z."/>
            <person name="Tabak M.A."/>
            <person name="Sorensen S.J."/>
            <person name="Hansen L.H."/>
        </authorList>
    </citation>
    <scope>NUCLEOTIDE SEQUENCE</scope>
    <source>
        <strain evidence="3">RGFK1075</strain>
    </source>
</reference>
<feature type="domain" description="Helix-turn-helix" evidence="2">
    <location>
        <begin position="4"/>
        <end position="52"/>
    </location>
</feature>
<sequence>MTRLTPNAAAERSGQSRATITRAIAAGELAATKHRSRWSIDLDDLDRWTAQRPVSAGRGADGRFRKGKIPAAPQMPPRAAESAAEGRNGSDVVRDRLEALEALCGALRAEIEDLRGQVRELTAGGASLPAASAPGHKRRLWPFSAKP</sequence>
<dbReference type="AlphaFoldDB" id="A0A0H5Q4R3"/>
<evidence type="ECO:0000313" key="3">
    <source>
        <dbReference type="EMBL" id="CRY96389.1"/>
    </source>
</evidence>
<dbReference type="InterPro" id="IPR041657">
    <property type="entry name" value="HTH_17"/>
</dbReference>
<reference evidence="3" key="1">
    <citation type="submission" date="2015-06" db="EMBL/GenBank/DDBJ databases">
        <authorList>
            <person name="Joergensen T."/>
        </authorList>
    </citation>
    <scope>NUCLEOTIDE SEQUENCE</scope>
    <source>
        <strain evidence="3">RGFK1075</strain>
    </source>
</reference>
<feature type="compositionally biased region" description="Low complexity" evidence="1">
    <location>
        <begin position="124"/>
        <end position="134"/>
    </location>
</feature>
<organism evidence="3">
    <name type="scientific">uncultured prokaryote</name>
    <dbReference type="NCBI Taxonomy" id="198431"/>
    <lineage>
        <taxon>unclassified sequences</taxon>
        <taxon>environmental samples</taxon>
    </lineage>
</organism>
<proteinExistence type="predicted"/>
<name>A0A0H5Q4R3_9ZZZZ</name>
<feature type="region of interest" description="Disordered" evidence="1">
    <location>
        <begin position="124"/>
        <end position="147"/>
    </location>
</feature>
<accession>A0A0H5Q4R3</accession>
<dbReference type="Pfam" id="PF12728">
    <property type="entry name" value="HTH_17"/>
    <property type="match status" value="1"/>
</dbReference>
<evidence type="ECO:0000256" key="1">
    <source>
        <dbReference type="SAM" id="MobiDB-lite"/>
    </source>
</evidence>
<feature type="region of interest" description="Disordered" evidence="1">
    <location>
        <begin position="51"/>
        <end position="89"/>
    </location>
</feature>